<keyword evidence="1" id="KW-0472">Membrane</keyword>
<feature type="transmembrane region" description="Helical" evidence="1">
    <location>
        <begin position="20"/>
        <end position="41"/>
    </location>
</feature>
<protein>
    <submittedName>
        <fullName evidence="2">Uncharacterized protein</fullName>
    </submittedName>
</protein>
<dbReference type="EMBL" id="HBFR01037273">
    <property type="protein sequence ID" value="CAD8899941.1"/>
    <property type="molecule type" value="Transcribed_RNA"/>
</dbReference>
<feature type="transmembrane region" description="Helical" evidence="1">
    <location>
        <begin position="169"/>
        <end position="195"/>
    </location>
</feature>
<organism evidence="2">
    <name type="scientific">Corethron hystrix</name>
    <dbReference type="NCBI Taxonomy" id="216773"/>
    <lineage>
        <taxon>Eukaryota</taxon>
        <taxon>Sar</taxon>
        <taxon>Stramenopiles</taxon>
        <taxon>Ochrophyta</taxon>
        <taxon>Bacillariophyta</taxon>
        <taxon>Coscinodiscophyceae</taxon>
        <taxon>Corethrophycidae</taxon>
        <taxon>Corethrales</taxon>
        <taxon>Corethraceae</taxon>
        <taxon>Corethron</taxon>
    </lineage>
</organism>
<dbReference type="AlphaFoldDB" id="A0A7S1FZW5"/>
<keyword evidence="1" id="KW-1133">Transmembrane helix</keyword>
<gene>
    <name evidence="2" type="ORF">CHYS00102_LOCUS27158</name>
</gene>
<sequence length="337" mass="37260">MVKNMIPVYVVGIKNNDFYQLKSIVFCFLIILLAGTPLSTAGDFRSLSSSRGTFKSGHSSNYDRYFRKRCTGELKCRLHSTAALCFCTSPLGIISLEQQSARDICSTKFQAFTKWHLVSYRTTKSKLWVKLNDDVHESAESDRLEPNTPFPSITPTLLRRFTEPRIDDIGLPLADTLVSGFAAPSVYVVILGIVHFQTPSWLILPSFMGSVRGSLLAPTLLHGAGLAAIWLMGALAGRAFEKEAFDVSENAAREWGGGYAMVLSRLVKAGAFSIGVLVLCTQADLFLEYGRWVQLGESEKVDLRLLTAIVEVFNDVVVQALSIGSWRLYRASLTEDN</sequence>
<reference evidence="2" key="1">
    <citation type="submission" date="2021-01" db="EMBL/GenBank/DDBJ databases">
        <authorList>
            <person name="Corre E."/>
            <person name="Pelletier E."/>
            <person name="Niang G."/>
            <person name="Scheremetjew M."/>
            <person name="Finn R."/>
            <person name="Kale V."/>
            <person name="Holt S."/>
            <person name="Cochrane G."/>
            <person name="Meng A."/>
            <person name="Brown T."/>
            <person name="Cohen L."/>
        </authorList>
    </citation>
    <scope>NUCLEOTIDE SEQUENCE</scope>
    <source>
        <strain evidence="2">308</strain>
    </source>
</reference>
<name>A0A7S1FZW5_9STRA</name>
<evidence type="ECO:0000256" key="1">
    <source>
        <dbReference type="SAM" id="Phobius"/>
    </source>
</evidence>
<accession>A0A7S1FZW5</accession>
<proteinExistence type="predicted"/>
<evidence type="ECO:0000313" key="2">
    <source>
        <dbReference type="EMBL" id="CAD8899941.1"/>
    </source>
</evidence>
<keyword evidence="1" id="KW-0812">Transmembrane</keyword>
<feature type="transmembrane region" description="Helical" evidence="1">
    <location>
        <begin position="215"/>
        <end position="236"/>
    </location>
</feature>